<dbReference type="PROSITE" id="PS00211">
    <property type="entry name" value="ABC_TRANSPORTER_1"/>
    <property type="match status" value="1"/>
</dbReference>
<dbReference type="Proteomes" id="UP000032946">
    <property type="component" value="Chromosome"/>
</dbReference>
<dbReference type="PANTHER" id="PTHR43553:SF24">
    <property type="entry name" value="ENERGY-COUPLING FACTOR TRANSPORTER ATP-BINDING PROTEIN ECFA1"/>
    <property type="match status" value="1"/>
</dbReference>
<dbReference type="SUPFAM" id="SSF52540">
    <property type="entry name" value="P-loop containing nucleoside triphosphate hydrolases"/>
    <property type="match status" value="1"/>
</dbReference>
<dbReference type="EC" id="3.6.3.-" evidence="10"/>
<evidence type="ECO:0000259" key="9">
    <source>
        <dbReference type="PROSITE" id="PS50893"/>
    </source>
</evidence>
<dbReference type="AlphaFoldDB" id="A0A9P1KFK6"/>
<dbReference type="FunFam" id="3.40.50.300:FF:000224">
    <property type="entry name" value="Energy-coupling factor transporter ATP-binding protein EcfA"/>
    <property type="match status" value="1"/>
</dbReference>
<dbReference type="InterPro" id="IPR003593">
    <property type="entry name" value="AAA+_ATPase"/>
</dbReference>
<evidence type="ECO:0000256" key="1">
    <source>
        <dbReference type="ARBA" id="ARBA00004236"/>
    </source>
</evidence>
<evidence type="ECO:0000256" key="6">
    <source>
        <dbReference type="ARBA" id="ARBA00022840"/>
    </source>
</evidence>
<dbReference type="GO" id="GO:0016887">
    <property type="term" value="F:ATP hydrolysis activity"/>
    <property type="evidence" value="ECO:0007669"/>
    <property type="project" value="InterPro"/>
</dbReference>
<dbReference type="InterPro" id="IPR015856">
    <property type="entry name" value="ABC_transpr_CbiO/EcfA_su"/>
</dbReference>
<keyword evidence="11" id="KW-1185">Reference proteome</keyword>
<dbReference type="EMBL" id="FO818640">
    <property type="protein sequence ID" value="CDM95174.1"/>
    <property type="molecule type" value="Genomic_DNA"/>
</dbReference>
<evidence type="ECO:0000313" key="10">
    <source>
        <dbReference type="EMBL" id="CDM95174.1"/>
    </source>
</evidence>
<evidence type="ECO:0000256" key="8">
    <source>
        <dbReference type="ARBA" id="ARBA00023136"/>
    </source>
</evidence>
<sequence length="287" mass="32671">MDGCMSSEFELLEFDNVQYTYPGSQQPTLENITCQFGRYQRYAVIGRNGCGKTTLFRLANGLYRPQSGVISWRGQPLQYKRRWLNQLRQKVGLVFPNPEQQLVATTVSEDISYGLCNLGLSTSEIAQRVRQILAEFDLVGLADFPINYLSLGQKKRVSIADIMVLQPQLLFLDEPTAYLDSYQVTNFHCLLNQIQQRGTTVVIATHNLDFVEAWADWVLVLDRGKLAFQGTPEAVFSQSQQLQDLGLGVPLVGDLINWLQAENMALSQPQLNQIQQQIRDRYWRSNS</sequence>
<keyword evidence="6 10" id="KW-0067">ATP-binding</keyword>
<dbReference type="InterPro" id="IPR017871">
    <property type="entry name" value="ABC_transporter-like_CS"/>
</dbReference>
<keyword evidence="5" id="KW-0547">Nucleotide-binding</keyword>
<keyword evidence="8" id="KW-0472">Membrane</keyword>
<evidence type="ECO:0000313" key="11">
    <source>
        <dbReference type="Proteomes" id="UP000032946"/>
    </source>
</evidence>
<keyword evidence="3" id="KW-0813">Transport</keyword>
<gene>
    <name evidence="10" type="primary">cbiO1</name>
    <name evidence="10" type="ORF">ARTHRO_30441</name>
</gene>
<reference evidence="10 11" key="1">
    <citation type="submission" date="2014-02" db="EMBL/GenBank/DDBJ databases">
        <authorList>
            <person name="Genoscope - CEA"/>
        </authorList>
    </citation>
    <scope>NUCLEOTIDE SEQUENCE [LARGE SCALE GENOMIC DNA]</scope>
    <source>
        <strain evidence="10 11">PCC 8005</strain>
    </source>
</reference>
<protein>
    <submittedName>
        <fullName evidence="10">Cobalt transport ATP-binding protein, ABC transporter</fullName>
        <ecNumber evidence="10">3.6.3.-</ecNumber>
    </submittedName>
</protein>
<dbReference type="Pfam" id="PF00005">
    <property type="entry name" value="ABC_tran"/>
    <property type="match status" value="1"/>
</dbReference>
<dbReference type="InterPro" id="IPR003439">
    <property type="entry name" value="ABC_transporter-like_ATP-bd"/>
</dbReference>
<feature type="domain" description="ABC transporter" evidence="9">
    <location>
        <begin position="12"/>
        <end position="248"/>
    </location>
</feature>
<dbReference type="SMART" id="SM00382">
    <property type="entry name" value="AAA"/>
    <property type="match status" value="1"/>
</dbReference>
<evidence type="ECO:0000256" key="7">
    <source>
        <dbReference type="ARBA" id="ARBA00022967"/>
    </source>
</evidence>
<comment type="similarity">
    <text evidence="2">Belongs to the ABC transporter superfamily.</text>
</comment>
<evidence type="ECO:0000256" key="4">
    <source>
        <dbReference type="ARBA" id="ARBA00022475"/>
    </source>
</evidence>
<dbReference type="GO" id="GO:0005524">
    <property type="term" value="F:ATP binding"/>
    <property type="evidence" value="ECO:0007669"/>
    <property type="project" value="UniProtKB-KW"/>
</dbReference>
<evidence type="ECO:0000256" key="3">
    <source>
        <dbReference type="ARBA" id="ARBA00022448"/>
    </source>
</evidence>
<proteinExistence type="inferred from homology"/>
<comment type="subcellular location">
    <subcellularLocation>
        <location evidence="1">Cell membrane</location>
    </subcellularLocation>
</comment>
<organism evidence="10 11">
    <name type="scientific">Limnospira indica PCC 8005</name>
    <dbReference type="NCBI Taxonomy" id="376219"/>
    <lineage>
        <taxon>Bacteria</taxon>
        <taxon>Bacillati</taxon>
        <taxon>Cyanobacteriota</taxon>
        <taxon>Cyanophyceae</taxon>
        <taxon>Oscillatoriophycideae</taxon>
        <taxon>Oscillatoriales</taxon>
        <taxon>Sirenicapillariaceae</taxon>
        <taxon>Limnospira</taxon>
    </lineage>
</organism>
<dbReference type="Gene3D" id="3.40.50.300">
    <property type="entry name" value="P-loop containing nucleotide triphosphate hydrolases"/>
    <property type="match status" value="1"/>
</dbReference>
<evidence type="ECO:0000256" key="2">
    <source>
        <dbReference type="ARBA" id="ARBA00005417"/>
    </source>
</evidence>
<keyword evidence="4" id="KW-1003">Cell membrane</keyword>
<keyword evidence="10" id="KW-0378">Hydrolase</keyword>
<accession>A0A9P1KFK6</accession>
<dbReference type="GO" id="GO:0043190">
    <property type="term" value="C:ATP-binding cassette (ABC) transporter complex"/>
    <property type="evidence" value="ECO:0007669"/>
    <property type="project" value="TreeGrafter"/>
</dbReference>
<name>A0A9P1KFK6_9CYAN</name>
<dbReference type="InterPro" id="IPR027417">
    <property type="entry name" value="P-loop_NTPase"/>
</dbReference>
<dbReference type="GO" id="GO:0042626">
    <property type="term" value="F:ATPase-coupled transmembrane transporter activity"/>
    <property type="evidence" value="ECO:0007669"/>
    <property type="project" value="TreeGrafter"/>
</dbReference>
<dbReference type="PROSITE" id="PS50893">
    <property type="entry name" value="ABC_TRANSPORTER_2"/>
    <property type="match status" value="1"/>
</dbReference>
<keyword evidence="7" id="KW-1278">Translocase</keyword>
<dbReference type="InterPro" id="IPR050095">
    <property type="entry name" value="ECF_ABC_transporter_ATP-bd"/>
</dbReference>
<dbReference type="PANTHER" id="PTHR43553">
    <property type="entry name" value="HEAVY METAL TRANSPORTER"/>
    <property type="match status" value="1"/>
</dbReference>
<evidence type="ECO:0000256" key="5">
    <source>
        <dbReference type="ARBA" id="ARBA00022741"/>
    </source>
</evidence>
<dbReference type="CDD" id="cd03225">
    <property type="entry name" value="ABC_cobalt_CbiO_domain1"/>
    <property type="match status" value="1"/>
</dbReference>